<dbReference type="Pfam" id="PF05699">
    <property type="entry name" value="Dimer_Tnp_hAT"/>
    <property type="match status" value="1"/>
</dbReference>
<evidence type="ECO:0000259" key="1">
    <source>
        <dbReference type="Pfam" id="PF05699"/>
    </source>
</evidence>
<sequence length="261" mass="30335">MIQLVDEEGDLMKEIQPKTTSAAVCNLVKTNSFWDNVLKLVKDIEYPSKIIGKFEADDAPLSLVYKYFGDLYNHYENDPTIQEKVKKRLEFLFSPCIGLAYILTPIYAAEGFYFDEDKTDFIGILSEYAQKNHPTFAETAENELISFIAEMTLLPQKRKEVIFKMTAKKYWNIIGRDKYPALFQVSNSIVQMISSSAIAERTWSTFKFIHSRLRNRLTNERVKKLVFMYTNSVLIDTLDKNDYILEDGAVLDEMDYEELNE</sequence>
<feature type="domain" description="HAT C-terminal dimerisation" evidence="1">
    <location>
        <begin position="147"/>
        <end position="231"/>
    </location>
</feature>
<name>A0A9J6B985_POLVA</name>
<dbReference type="InterPro" id="IPR008906">
    <property type="entry name" value="HATC_C_dom"/>
</dbReference>
<evidence type="ECO:0000313" key="2">
    <source>
        <dbReference type="EMBL" id="KAG5666067.1"/>
    </source>
</evidence>
<dbReference type="SUPFAM" id="SSF53098">
    <property type="entry name" value="Ribonuclease H-like"/>
    <property type="match status" value="1"/>
</dbReference>
<dbReference type="GO" id="GO:0046983">
    <property type="term" value="F:protein dimerization activity"/>
    <property type="evidence" value="ECO:0007669"/>
    <property type="project" value="InterPro"/>
</dbReference>
<gene>
    <name evidence="2" type="ORF">PVAND_017750</name>
</gene>
<dbReference type="InterPro" id="IPR012337">
    <property type="entry name" value="RNaseH-like_sf"/>
</dbReference>
<comment type="caution">
    <text evidence="2">The sequence shown here is derived from an EMBL/GenBank/DDBJ whole genome shotgun (WGS) entry which is preliminary data.</text>
</comment>
<organism evidence="2 3">
    <name type="scientific">Polypedilum vanderplanki</name>
    <name type="common">Sleeping chironomid midge</name>
    <dbReference type="NCBI Taxonomy" id="319348"/>
    <lineage>
        <taxon>Eukaryota</taxon>
        <taxon>Metazoa</taxon>
        <taxon>Ecdysozoa</taxon>
        <taxon>Arthropoda</taxon>
        <taxon>Hexapoda</taxon>
        <taxon>Insecta</taxon>
        <taxon>Pterygota</taxon>
        <taxon>Neoptera</taxon>
        <taxon>Endopterygota</taxon>
        <taxon>Diptera</taxon>
        <taxon>Nematocera</taxon>
        <taxon>Chironomoidea</taxon>
        <taxon>Chironomidae</taxon>
        <taxon>Chironominae</taxon>
        <taxon>Polypedilum</taxon>
        <taxon>Polypedilum</taxon>
    </lineage>
</organism>
<accession>A0A9J6B985</accession>
<dbReference type="OrthoDB" id="6630707at2759"/>
<reference evidence="2" key="1">
    <citation type="submission" date="2021-03" db="EMBL/GenBank/DDBJ databases">
        <title>Chromosome level genome of the anhydrobiotic midge Polypedilum vanderplanki.</title>
        <authorList>
            <person name="Yoshida Y."/>
            <person name="Kikawada T."/>
            <person name="Gusev O."/>
        </authorList>
    </citation>
    <scope>NUCLEOTIDE SEQUENCE</scope>
    <source>
        <strain evidence="2">NIAS01</strain>
        <tissue evidence="2">Whole body or cell culture</tissue>
    </source>
</reference>
<dbReference type="Proteomes" id="UP001107558">
    <property type="component" value="Unassembled WGS sequence"/>
</dbReference>
<protein>
    <recommendedName>
        <fullName evidence="1">HAT C-terminal dimerisation domain-containing protein</fullName>
    </recommendedName>
</protein>
<evidence type="ECO:0000313" key="3">
    <source>
        <dbReference type="Proteomes" id="UP001107558"/>
    </source>
</evidence>
<dbReference type="EMBL" id="JADBJN010000238">
    <property type="protein sequence ID" value="KAG5666067.1"/>
    <property type="molecule type" value="Genomic_DNA"/>
</dbReference>
<keyword evidence="3" id="KW-1185">Reference proteome</keyword>
<dbReference type="AlphaFoldDB" id="A0A9J6B985"/>
<proteinExistence type="predicted"/>